<evidence type="ECO:0000256" key="8">
    <source>
        <dbReference type="ARBA" id="ARBA00022917"/>
    </source>
</evidence>
<dbReference type="Pfam" id="PF00152">
    <property type="entry name" value="tRNA-synt_2"/>
    <property type="match status" value="1"/>
</dbReference>
<dbReference type="SUPFAM" id="SSF50249">
    <property type="entry name" value="Nucleic acid-binding proteins"/>
    <property type="match status" value="1"/>
</dbReference>
<evidence type="ECO:0000256" key="4">
    <source>
        <dbReference type="ARBA" id="ARBA00022598"/>
    </source>
</evidence>
<keyword evidence="11 12" id="KW-0460">Magnesium</keyword>
<comment type="similarity">
    <text evidence="2 11">Belongs to the class-II aminoacyl-tRNA synthetase family.</text>
</comment>
<dbReference type="InterPro" id="IPR002313">
    <property type="entry name" value="Lys-tRNA-ligase_II"/>
</dbReference>
<dbReference type="Pfam" id="PF01336">
    <property type="entry name" value="tRNA_anti-codon"/>
    <property type="match status" value="1"/>
</dbReference>
<feature type="binding site" evidence="11">
    <location>
        <position position="405"/>
    </location>
    <ligand>
        <name>Mg(2+)</name>
        <dbReference type="ChEBI" id="CHEBI:18420"/>
        <label>1</label>
    </ligand>
</feature>
<evidence type="ECO:0000256" key="3">
    <source>
        <dbReference type="ARBA" id="ARBA00022490"/>
    </source>
</evidence>
<comment type="caution">
    <text evidence="14">The sequence shown here is derived from an EMBL/GenBank/DDBJ whole genome shotgun (WGS) entry which is preliminary data.</text>
</comment>
<dbReference type="GO" id="GO:0005524">
    <property type="term" value="F:ATP binding"/>
    <property type="evidence" value="ECO:0007669"/>
    <property type="project" value="UniProtKB-UniRule"/>
</dbReference>
<reference evidence="14 15" key="1">
    <citation type="submission" date="2019-03" db="EMBL/GenBank/DDBJ databases">
        <title>Metabolic potential of uncultured bacteria and archaea associated with petroleum seepage in deep-sea sediments.</title>
        <authorList>
            <person name="Dong X."/>
            <person name="Hubert C."/>
        </authorList>
    </citation>
    <scope>NUCLEOTIDE SEQUENCE [LARGE SCALE GENOMIC DNA]</scope>
    <source>
        <strain evidence="14">E44_bin18</strain>
    </source>
</reference>
<dbReference type="FunFam" id="3.30.930.10:FF:000238">
    <property type="entry name" value="Lysine--tRNA ligase"/>
    <property type="match status" value="1"/>
</dbReference>
<dbReference type="GO" id="GO:0006430">
    <property type="term" value="P:lysyl-tRNA aminoacylation"/>
    <property type="evidence" value="ECO:0007669"/>
    <property type="project" value="UniProtKB-UniRule"/>
</dbReference>
<evidence type="ECO:0000256" key="9">
    <source>
        <dbReference type="ARBA" id="ARBA00023146"/>
    </source>
</evidence>
<dbReference type="PANTHER" id="PTHR42918">
    <property type="entry name" value="LYSYL-TRNA SYNTHETASE"/>
    <property type="match status" value="1"/>
</dbReference>
<accession>A0A523UTN0</accession>
<comment type="cofactor">
    <cofactor evidence="11 12">
        <name>Mg(2+)</name>
        <dbReference type="ChEBI" id="CHEBI:18420"/>
    </cofactor>
    <text evidence="11 12">Binds 3 Mg(2+) ions per subunit.</text>
</comment>
<keyword evidence="8 11" id="KW-0648">Protein biosynthesis</keyword>
<dbReference type="GO" id="GO:0000049">
    <property type="term" value="F:tRNA binding"/>
    <property type="evidence" value="ECO:0007669"/>
    <property type="project" value="TreeGrafter"/>
</dbReference>
<dbReference type="Gene3D" id="2.40.50.140">
    <property type="entry name" value="Nucleic acid-binding proteins"/>
    <property type="match status" value="1"/>
</dbReference>
<dbReference type="PRINTS" id="PR00982">
    <property type="entry name" value="TRNASYNTHLYS"/>
</dbReference>
<evidence type="ECO:0000256" key="11">
    <source>
        <dbReference type="HAMAP-Rule" id="MF_00252"/>
    </source>
</evidence>
<dbReference type="InterPro" id="IPR012340">
    <property type="entry name" value="NA-bd_OB-fold"/>
</dbReference>
<proteinExistence type="inferred from homology"/>
<evidence type="ECO:0000313" key="15">
    <source>
        <dbReference type="Proteomes" id="UP000315525"/>
    </source>
</evidence>
<dbReference type="FunFam" id="2.40.50.140:FF:000024">
    <property type="entry name" value="Lysine--tRNA ligase"/>
    <property type="match status" value="1"/>
</dbReference>
<dbReference type="GO" id="GO:0004824">
    <property type="term" value="F:lysine-tRNA ligase activity"/>
    <property type="evidence" value="ECO:0007669"/>
    <property type="project" value="UniProtKB-UniRule"/>
</dbReference>
<evidence type="ECO:0000256" key="2">
    <source>
        <dbReference type="ARBA" id="ARBA00008226"/>
    </source>
</evidence>
<evidence type="ECO:0000256" key="12">
    <source>
        <dbReference type="RuleBase" id="RU000336"/>
    </source>
</evidence>
<feature type="binding site" evidence="11">
    <location>
        <position position="405"/>
    </location>
    <ligand>
        <name>Mg(2+)</name>
        <dbReference type="ChEBI" id="CHEBI:18420"/>
        <label>2</label>
    </ligand>
</feature>
<dbReference type="CDD" id="cd04322">
    <property type="entry name" value="LysRS_N"/>
    <property type="match status" value="1"/>
</dbReference>
<organism evidence="14 15">
    <name type="scientific">candidate division TA06 bacterium</name>
    <dbReference type="NCBI Taxonomy" id="2250710"/>
    <lineage>
        <taxon>Bacteria</taxon>
        <taxon>Bacteria division TA06</taxon>
    </lineage>
</organism>
<evidence type="ECO:0000259" key="13">
    <source>
        <dbReference type="PROSITE" id="PS50862"/>
    </source>
</evidence>
<dbReference type="GO" id="GO:0000287">
    <property type="term" value="F:magnesium ion binding"/>
    <property type="evidence" value="ECO:0007669"/>
    <property type="project" value="UniProtKB-UniRule"/>
</dbReference>
<dbReference type="PANTHER" id="PTHR42918:SF15">
    <property type="entry name" value="LYSINE--TRNA LIGASE, CHLOROPLASTIC_MITOCHONDRIAL"/>
    <property type="match status" value="1"/>
</dbReference>
<evidence type="ECO:0000256" key="5">
    <source>
        <dbReference type="ARBA" id="ARBA00022723"/>
    </source>
</evidence>
<dbReference type="CDD" id="cd00775">
    <property type="entry name" value="LysRS_core"/>
    <property type="match status" value="1"/>
</dbReference>
<dbReference type="HAMAP" id="MF_00252">
    <property type="entry name" value="Lys_tRNA_synth_class2"/>
    <property type="match status" value="1"/>
</dbReference>
<evidence type="ECO:0000256" key="7">
    <source>
        <dbReference type="ARBA" id="ARBA00022840"/>
    </source>
</evidence>
<keyword evidence="7 11" id="KW-0067">ATP-binding</keyword>
<dbReference type="InterPro" id="IPR004365">
    <property type="entry name" value="NA-bd_OB_tRNA"/>
</dbReference>
<dbReference type="InterPro" id="IPR044136">
    <property type="entry name" value="Lys-tRNA-ligase_II_N"/>
</dbReference>
<evidence type="ECO:0000256" key="6">
    <source>
        <dbReference type="ARBA" id="ARBA00022741"/>
    </source>
</evidence>
<dbReference type="Gene3D" id="3.30.930.10">
    <property type="entry name" value="Bira Bifunctional Protein, Domain 2"/>
    <property type="match status" value="1"/>
</dbReference>
<dbReference type="InterPro" id="IPR018149">
    <property type="entry name" value="Lys-tRNA-synth_II_C"/>
</dbReference>
<feature type="domain" description="Aminoacyl-transfer RNA synthetases class-II family profile" evidence="13">
    <location>
        <begin position="172"/>
        <end position="486"/>
    </location>
</feature>
<dbReference type="PROSITE" id="PS50862">
    <property type="entry name" value="AA_TRNA_LIGASE_II"/>
    <property type="match status" value="1"/>
</dbReference>
<keyword evidence="4 11" id="KW-0436">Ligase</keyword>
<dbReference type="GO" id="GO:0005829">
    <property type="term" value="C:cytosol"/>
    <property type="evidence" value="ECO:0007669"/>
    <property type="project" value="TreeGrafter"/>
</dbReference>
<dbReference type="NCBIfam" id="TIGR00499">
    <property type="entry name" value="lysS_bact"/>
    <property type="match status" value="1"/>
</dbReference>
<evidence type="ECO:0000256" key="10">
    <source>
        <dbReference type="ARBA" id="ARBA00048573"/>
    </source>
</evidence>
<comment type="catalytic activity">
    <reaction evidence="10 11 12">
        <text>tRNA(Lys) + L-lysine + ATP = L-lysyl-tRNA(Lys) + AMP + diphosphate</text>
        <dbReference type="Rhea" id="RHEA:20792"/>
        <dbReference type="Rhea" id="RHEA-COMP:9696"/>
        <dbReference type="Rhea" id="RHEA-COMP:9697"/>
        <dbReference type="ChEBI" id="CHEBI:30616"/>
        <dbReference type="ChEBI" id="CHEBI:32551"/>
        <dbReference type="ChEBI" id="CHEBI:33019"/>
        <dbReference type="ChEBI" id="CHEBI:78442"/>
        <dbReference type="ChEBI" id="CHEBI:78529"/>
        <dbReference type="ChEBI" id="CHEBI:456215"/>
        <dbReference type="EC" id="6.1.1.6"/>
    </reaction>
</comment>
<keyword evidence="3 11" id="KW-0963">Cytoplasm</keyword>
<comment type="subcellular location">
    <subcellularLocation>
        <location evidence="1 11">Cytoplasm</location>
    </subcellularLocation>
</comment>
<dbReference type="InterPro" id="IPR006195">
    <property type="entry name" value="aa-tRNA-synth_II"/>
</dbReference>
<dbReference type="AlphaFoldDB" id="A0A523UTN0"/>
<sequence length="490" mass="55856">MSEETLDQREKRIEKLRELKERGIDPFPYSFTLTHTASEILAQSDKLQASEARVRLAGRIMSVRRHGKTTFAHLMDRTGRIQIYLRRDGLGEEAYSLFKLFDIGDILGVEGSTFQTKTGETTVDVDGFVLLAKALRPLPEKWHGLRDKELRLRRRYLDLIMNPESREVFLNRNKIIRSIRSVLDSKGFIEVETPILQPLYGGAFATPFKTHYKALDIDVYLRIADELYLKRLIVGGLERVYEFGKDFRNEGVDSFHNPEFLQLEAYQAYADYSDIMDLFEEMIGAAVLEVKGGTKLEYQGAEVDFKRPWARLSFFDGINKELGKDIRGMDLEDLAGICSRLGIDVPENARLGKLLDTIFGKVVQPKIVEPTFVVDYPKEISPLAKEKRGDADLVERFEPVICGVEIGNAFSELNNPLEQRLRFEEQQKMRREGSEEAQQLDEDFLMALEYGMPPTGGLGLGVDRLAMLICNTSSIRDVILFPQLRPQGGQ</sequence>
<keyword evidence="9 11" id="KW-0030">Aminoacyl-tRNA synthetase</keyword>
<evidence type="ECO:0000256" key="1">
    <source>
        <dbReference type="ARBA" id="ARBA00004496"/>
    </source>
</evidence>
<gene>
    <name evidence="11 14" type="primary">lysS</name>
    <name evidence="14" type="ORF">E3J62_06085</name>
</gene>
<evidence type="ECO:0000313" key="14">
    <source>
        <dbReference type="EMBL" id="TET45898.1"/>
    </source>
</evidence>
<dbReference type="InterPro" id="IPR004364">
    <property type="entry name" value="Aa-tRNA-synt_II"/>
</dbReference>
<protein>
    <recommendedName>
        <fullName evidence="11">Lysine--tRNA ligase</fullName>
        <ecNumber evidence="11">6.1.1.6</ecNumber>
    </recommendedName>
    <alternativeName>
        <fullName evidence="11">Lysyl-tRNA synthetase</fullName>
        <shortName evidence="11">LysRS</shortName>
    </alternativeName>
</protein>
<dbReference type="EMBL" id="SOJN01000074">
    <property type="protein sequence ID" value="TET45898.1"/>
    <property type="molecule type" value="Genomic_DNA"/>
</dbReference>
<dbReference type="NCBIfam" id="NF001756">
    <property type="entry name" value="PRK00484.1"/>
    <property type="match status" value="1"/>
</dbReference>
<dbReference type="InterPro" id="IPR045864">
    <property type="entry name" value="aa-tRNA-synth_II/BPL/LPL"/>
</dbReference>
<dbReference type="Proteomes" id="UP000315525">
    <property type="component" value="Unassembled WGS sequence"/>
</dbReference>
<comment type="subunit">
    <text evidence="11">Homodimer.</text>
</comment>
<keyword evidence="5 11" id="KW-0479">Metal-binding</keyword>
<dbReference type="EC" id="6.1.1.6" evidence="11"/>
<dbReference type="SUPFAM" id="SSF55681">
    <property type="entry name" value="Class II aaRS and biotin synthetases"/>
    <property type="match status" value="1"/>
</dbReference>
<feature type="binding site" evidence="11">
    <location>
        <position position="398"/>
    </location>
    <ligand>
        <name>Mg(2+)</name>
        <dbReference type="ChEBI" id="CHEBI:18420"/>
        <label>1</label>
    </ligand>
</feature>
<name>A0A523UTN0_UNCT6</name>
<keyword evidence="6 11" id="KW-0547">Nucleotide-binding</keyword>